<organism evidence="1 2">
    <name type="scientific">Aphis glycines</name>
    <name type="common">Soybean aphid</name>
    <dbReference type="NCBI Taxonomy" id="307491"/>
    <lineage>
        <taxon>Eukaryota</taxon>
        <taxon>Metazoa</taxon>
        <taxon>Ecdysozoa</taxon>
        <taxon>Arthropoda</taxon>
        <taxon>Hexapoda</taxon>
        <taxon>Insecta</taxon>
        <taxon>Pterygota</taxon>
        <taxon>Neoptera</taxon>
        <taxon>Paraneoptera</taxon>
        <taxon>Hemiptera</taxon>
        <taxon>Sternorrhyncha</taxon>
        <taxon>Aphidomorpha</taxon>
        <taxon>Aphidoidea</taxon>
        <taxon>Aphididae</taxon>
        <taxon>Aphidini</taxon>
        <taxon>Aphis</taxon>
        <taxon>Aphis</taxon>
    </lineage>
</organism>
<protein>
    <submittedName>
        <fullName evidence="1">Uncharacterized protein</fullName>
    </submittedName>
</protein>
<evidence type="ECO:0000313" key="2">
    <source>
        <dbReference type="Proteomes" id="UP000475862"/>
    </source>
</evidence>
<reference evidence="1 2" key="1">
    <citation type="submission" date="2019-08" db="EMBL/GenBank/DDBJ databases">
        <title>The genome of the soybean aphid Biotype 1, its phylome, world population structure and adaptation to the North American continent.</title>
        <authorList>
            <person name="Giordano R."/>
            <person name="Donthu R.K."/>
            <person name="Hernandez A.G."/>
            <person name="Wright C.L."/>
            <person name="Zimin A.V."/>
        </authorList>
    </citation>
    <scope>NUCLEOTIDE SEQUENCE [LARGE SCALE GENOMIC DNA]</scope>
    <source>
        <tissue evidence="1">Whole aphids</tissue>
    </source>
</reference>
<proteinExistence type="predicted"/>
<dbReference type="EMBL" id="VYZN01000044">
    <property type="protein sequence ID" value="KAE9529630.1"/>
    <property type="molecule type" value="Genomic_DNA"/>
</dbReference>
<sequence>MPCGSVGQFGAVNVKPLSHPASIGSAYIKIQLPFTHRSNESIPINQSGDGIILQAAPVDTLGATKVFSTVSSAASPPFLPLKLSPLPSSNLSLRPVLANMRTLSDAGVPSRNMQSEYTTVRKKGVTQPGARPIIVCTCRKQCPSSKSCLEPCSHQLPTIQRSNSERSDKCIDFTMMGGFRWQSEYSSITNRNNA</sequence>
<accession>A0A6G0TD84</accession>
<name>A0A6G0TD84_APHGL</name>
<evidence type="ECO:0000313" key="1">
    <source>
        <dbReference type="EMBL" id="KAE9529630.1"/>
    </source>
</evidence>
<dbReference type="AlphaFoldDB" id="A0A6G0TD84"/>
<dbReference type="Proteomes" id="UP000475862">
    <property type="component" value="Unassembled WGS sequence"/>
</dbReference>
<gene>
    <name evidence="1" type="ORF">AGLY_011726</name>
</gene>
<keyword evidence="2" id="KW-1185">Reference proteome</keyword>
<comment type="caution">
    <text evidence="1">The sequence shown here is derived from an EMBL/GenBank/DDBJ whole genome shotgun (WGS) entry which is preliminary data.</text>
</comment>